<evidence type="ECO:0000256" key="5">
    <source>
        <dbReference type="ARBA" id="ARBA00022989"/>
    </source>
</evidence>
<gene>
    <name evidence="10" type="ORF">PUMCH_003332</name>
</gene>
<dbReference type="InterPro" id="IPR008814">
    <property type="entry name" value="Swp1"/>
</dbReference>
<keyword evidence="2 7" id="KW-0812">Transmembrane</keyword>
<feature type="transmembrane region" description="Helical" evidence="7">
    <location>
        <begin position="212"/>
        <end position="231"/>
    </location>
</feature>
<keyword evidence="6 7" id="KW-0472">Membrane</keyword>
<name>A0AAX4HBT7_9ASCO</name>
<dbReference type="Pfam" id="PF25147">
    <property type="entry name" value="Ribophorin_II_C"/>
    <property type="match status" value="1"/>
</dbReference>
<evidence type="ECO:0000256" key="1">
    <source>
        <dbReference type="ARBA" id="ARBA00004477"/>
    </source>
</evidence>
<organism evidence="10 11">
    <name type="scientific">Australozyma saopauloensis</name>
    <dbReference type="NCBI Taxonomy" id="291208"/>
    <lineage>
        <taxon>Eukaryota</taxon>
        <taxon>Fungi</taxon>
        <taxon>Dikarya</taxon>
        <taxon>Ascomycota</taxon>
        <taxon>Saccharomycotina</taxon>
        <taxon>Pichiomycetes</taxon>
        <taxon>Metschnikowiaceae</taxon>
        <taxon>Australozyma</taxon>
    </lineage>
</organism>
<dbReference type="RefSeq" id="XP_062878372.1">
    <property type="nucleotide sequence ID" value="XM_063022302.1"/>
</dbReference>
<dbReference type="EMBL" id="CP138897">
    <property type="protein sequence ID" value="WPK25990.1"/>
    <property type="molecule type" value="Genomic_DNA"/>
</dbReference>
<evidence type="ECO:0000313" key="11">
    <source>
        <dbReference type="Proteomes" id="UP001338582"/>
    </source>
</evidence>
<dbReference type="KEGG" id="asau:88174396"/>
<feature type="transmembrane region" description="Helical" evidence="7">
    <location>
        <begin position="176"/>
        <end position="200"/>
    </location>
</feature>
<dbReference type="GeneID" id="88174396"/>
<dbReference type="Proteomes" id="UP001338582">
    <property type="component" value="Chromosome 4"/>
</dbReference>
<evidence type="ECO:0000256" key="2">
    <source>
        <dbReference type="ARBA" id="ARBA00022692"/>
    </source>
</evidence>
<evidence type="ECO:0000256" key="6">
    <source>
        <dbReference type="ARBA" id="ARBA00023136"/>
    </source>
</evidence>
<proteinExistence type="predicted"/>
<keyword evidence="5 7" id="KW-1133">Transmembrane helix</keyword>
<evidence type="ECO:0000256" key="4">
    <source>
        <dbReference type="ARBA" id="ARBA00022824"/>
    </source>
</evidence>
<dbReference type="PANTHER" id="PTHR12640:SF0">
    <property type="entry name" value="DOLICHYL-DIPHOSPHOOLIGOSACCHARIDE--PROTEIN GLYCOSYLTRANSFERASE SUBUNIT 2"/>
    <property type="match status" value="1"/>
</dbReference>
<reference evidence="10 11" key="1">
    <citation type="submission" date="2023-10" db="EMBL/GenBank/DDBJ databases">
        <title>Draft Genome Sequence of Candida saopaulonensis from a very Premature Infant with Sepsis.</title>
        <authorList>
            <person name="Ning Y."/>
            <person name="Dai R."/>
            <person name="Xiao M."/>
            <person name="Xu Y."/>
            <person name="Yan Q."/>
            <person name="Zhang L."/>
        </authorList>
    </citation>
    <scope>NUCLEOTIDE SEQUENCE [LARGE SCALE GENOMIC DNA]</scope>
    <source>
        <strain evidence="10 11">19XY460</strain>
    </source>
</reference>
<keyword evidence="3 8" id="KW-0732">Signal</keyword>
<evidence type="ECO:0000256" key="3">
    <source>
        <dbReference type="ARBA" id="ARBA00022729"/>
    </source>
</evidence>
<evidence type="ECO:0000313" key="10">
    <source>
        <dbReference type="EMBL" id="WPK25990.1"/>
    </source>
</evidence>
<sequence>MKFTLSAAVAGLAAVASANAYKVIGGSVTSKKVEIAALGAATDLPSIPIDSIRDSFVLNVNFEQTTKPAQLLFLLSNKHGLEHSLYARFTETGSKASASVVVGKLPNALKTQDEIHVSIVAAGPSEEEENVIVPLCTFIPSEKFKDSVEYEQPVRLGALPEIHHQFRSNEPHINSFVPTVFSAAALGLLVVLLGAWAGLLNGDMFSGWQGSFWKIGYLATLAYFELIVLRYYLGTSIFATVFQGLLVAGPLSFFGSRALTALARLRK</sequence>
<evidence type="ECO:0000256" key="7">
    <source>
        <dbReference type="SAM" id="Phobius"/>
    </source>
</evidence>
<dbReference type="GO" id="GO:0006487">
    <property type="term" value="P:protein N-linked glycosylation"/>
    <property type="evidence" value="ECO:0007669"/>
    <property type="project" value="TreeGrafter"/>
</dbReference>
<protein>
    <recommendedName>
        <fullName evidence="9">Ribophorin II C-terminal domain-containing protein</fullName>
    </recommendedName>
</protein>
<feature type="signal peptide" evidence="8">
    <location>
        <begin position="1"/>
        <end position="20"/>
    </location>
</feature>
<dbReference type="GO" id="GO:0008250">
    <property type="term" value="C:oligosaccharyltransferase complex"/>
    <property type="evidence" value="ECO:0007669"/>
    <property type="project" value="InterPro"/>
</dbReference>
<comment type="subcellular location">
    <subcellularLocation>
        <location evidence="1">Endoplasmic reticulum membrane</location>
        <topology evidence="1">Multi-pass membrane protein</topology>
    </subcellularLocation>
</comment>
<evidence type="ECO:0000256" key="8">
    <source>
        <dbReference type="SAM" id="SignalP"/>
    </source>
</evidence>
<keyword evidence="4" id="KW-0256">Endoplasmic reticulum</keyword>
<dbReference type="InterPro" id="IPR056790">
    <property type="entry name" value="Ribophorin_II_C"/>
</dbReference>
<feature type="domain" description="Ribophorin II C-terminal" evidence="9">
    <location>
        <begin position="166"/>
        <end position="265"/>
    </location>
</feature>
<feature type="chain" id="PRO_5044348457" description="Ribophorin II C-terminal domain-containing protein" evidence="8">
    <location>
        <begin position="21"/>
        <end position="267"/>
    </location>
</feature>
<dbReference type="AlphaFoldDB" id="A0AAX4HBT7"/>
<accession>A0AAX4HBT7</accession>
<evidence type="ECO:0000259" key="9">
    <source>
        <dbReference type="Pfam" id="PF25147"/>
    </source>
</evidence>
<dbReference type="PANTHER" id="PTHR12640">
    <property type="entry name" value="RIBOPHORIN II"/>
    <property type="match status" value="1"/>
</dbReference>
<feature type="transmembrane region" description="Helical" evidence="7">
    <location>
        <begin position="237"/>
        <end position="259"/>
    </location>
</feature>
<keyword evidence="11" id="KW-1185">Reference proteome</keyword>